<comment type="caution">
    <text evidence="4">The sequence shown here is derived from an EMBL/GenBank/DDBJ whole genome shotgun (WGS) entry which is preliminary data.</text>
</comment>
<proteinExistence type="inferred from homology"/>
<keyword evidence="5" id="KW-1185">Reference proteome</keyword>
<evidence type="ECO:0000256" key="2">
    <source>
        <dbReference type="ARBA" id="ARBA00022170"/>
    </source>
</evidence>
<dbReference type="Pfam" id="PF07896">
    <property type="entry name" value="DUF1674"/>
    <property type="match status" value="1"/>
</dbReference>
<dbReference type="Proteomes" id="UP000224854">
    <property type="component" value="Unassembled WGS sequence"/>
</dbReference>
<dbReference type="AlphaFoldDB" id="A0A2C5YUI2"/>
<reference evidence="4 5" key="1">
    <citation type="submission" date="2017-06" db="EMBL/GenBank/DDBJ databases">
        <title>Ant-infecting Ophiocordyceps genomes reveal a high diversity of potential behavioral manipulation genes and a possible major role for enterotoxins.</title>
        <authorList>
            <person name="De Bekker C."/>
            <person name="Evans H.C."/>
            <person name="Brachmann A."/>
            <person name="Hughes D.P."/>
        </authorList>
    </citation>
    <scope>NUCLEOTIDE SEQUENCE [LARGE SCALE GENOMIC DNA]</scope>
    <source>
        <strain evidence="4 5">1348a</strain>
    </source>
</reference>
<evidence type="ECO:0000313" key="4">
    <source>
        <dbReference type="EMBL" id="PHH71416.1"/>
    </source>
</evidence>
<dbReference type="InterPro" id="IPR012875">
    <property type="entry name" value="SDHF4"/>
</dbReference>
<dbReference type="PANTHER" id="PTHR28524:SF3">
    <property type="entry name" value="SUCCINATE DEHYDROGENASE ASSEMBLY FACTOR 4, MITOCHONDRIAL"/>
    <property type="match status" value="1"/>
</dbReference>
<feature type="compositionally biased region" description="Polar residues" evidence="3">
    <location>
        <begin position="138"/>
        <end position="147"/>
    </location>
</feature>
<dbReference type="OrthoDB" id="201362at2759"/>
<gene>
    <name evidence="4" type="ORF">CDD82_6527</name>
</gene>
<dbReference type="GO" id="GO:0034553">
    <property type="term" value="P:mitochondrial respiratory chain complex II assembly"/>
    <property type="evidence" value="ECO:0007669"/>
    <property type="project" value="TreeGrafter"/>
</dbReference>
<feature type="compositionally biased region" description="Basic and acidic residues" evidence="3">
    <location>
        <begin position="120"/>
        <end position="129"/>
    </location>
</feature>
<sequence>MRHHHDLCITIETMPRLSARSFLRPRLPWLCPRARRPSSTFAPKPSPPKLPADQQAEFERLQRLAAASPPPPAFDQSTSAAPPSGHQPSRTTTNVVSDVNQPIRRGAPPEFSGHVNPKTGEVDGPKNDPLRWGGESDWSYNGRTTDF</sequence>
<protein>
    <recommendedName>
        <fullName evidence="2">Succinate dehydrogenase assembly factor 4, mitochondrial</fullName>
    </recommendedName>
</protein>
<dbReference type="PANTHER" id="PTHR28524">
    <property type="entry name" value="SUCCINATE DEHYDROGENASE ASSEMBLY FACTOR 4, MITOCHONDRIAL"/>
    <property type="match status" value="1"/>
</dbReference>
<feature type="region of interest" description="Disordered" evidence="3">
    <location>
        <begin position="63"/>
        <end position="147"/>
    </location>
</feature>
<accession>A0A2C5YUI2</accession>
<evidence type="ECO:0000313" key="5">
    <source>
        <dbReference type="Proteomes" id="UP000224854"/>
    </source>
</evidence>
<dbReference type="EMBL" id="NJEU01000681">
    <property type="protein sequence ID" value="PHH71416.1"/>
    <property type="molecule type" value="Genomic_DNA"/>
</dbReference>
<evidence type="ECO:0000256" key="1">
    <source>
        <dbReference type="ARBA" id="ARBA00005701"/>
    </source>
</evidence>
<name>A0A2C5YUI2_9HYPO</name>
<comment type="similarity">
    <text evidence="1">Belongs to the SDHAF4 family.</text>
</comment>
<evidence type="ECO:0000256" key="3">
    <source>
        <dbReference type="SAM" id="MobiDB-lite"/>
    </source>
</evidence>
<feature type="compositionally biased region" description="Polar residues" evidence="3">
    <location>
        <begin position="75"/>
        <end position="100"/>
    </location>
</feature>
<dbReference type="GO" id="GO:0005739">
    <property type="term" value="C:mitochondrion"/>
    <property type="evidence" value="ECO:0007669"/>
    <property type="project" value="TreeGrafter"/>
</dbReference>
<organism evidence="4 5">
    <name type="scientific">Ophiocordyceps australis</name>
    <dbReference type="NCBI Taxonomy" id="1399860"/>
    <lineage>
        <taxon>Eukaryota</taxon>
        <taxon>Fungi</taxon>
        <taxon>Dikarya</taxon>
        <taxon>Ascomycota</taxon>
        <taxon>Pezizomycotina</taxon>
        <taxon>Sordariomycetes</taxon>
        <taxon>Hypocreomycetidae</taxon>
        <taxon>Hypocreales</taxon>
        <taxon>Ophiocordycipitaceae</taxon>
        <taxon>Ophiocordyceps</taxon>
    </lineage>
</organism>